<dbReference type="Proteomes" id="UP001353858">
    <property type="component" value="Unassembled WGS sequence"/>
</dbReference>
<protein>
    <recommendedName>
        <fullName evidence="1">Aladin seven-bladed propeller domain-containing protein</fullName>
    </recommendedName>
</protein>
<reference evidence="3" key="1">
    <citation type="submission" date="2023-01" db="EMBL/GenBank/DDBJ databases">
        <title>Key to firefly adult light organ development and bioluminescence: homeobox transcription factors regulate luciferase expression and transportation to peroxisome.</title>
        <authorList>
            <person name="Fu X."/>
        </authorList>
    </citation>
    <scope>NUCLEOTIDE SEQUENCE [LARGE SCALE GENOMIC DNA]</scope>
</reference>
<gene>
    <name evidence="2" type="ORF">RN001_007493</name>
</gene>
<dbReference type="SMART" id="SM00320">
    <property type="entry name" value="WD40"/>
    <property type="match status" value="4"/>
</dbReference>
<organism evidence="2 3">
    <name type="scientific">Aquatica leii</name>
    <dbReference type="NCBI Taxonomy" id="1421715"/>
    <lineage>
        <taxon>Eukaryota</taxon>
        <taxon>Metazoa</taxon>
        <taxon>Ecdysozoa</taxon>
        <taxon>Arthropoda</taxon>
        <taxon>Hexapoda</taxon>
        <taxon>Insecta</taxon>
        <taxon>Pterygota</taxon>
        <taxon>Neoptera</taxon>
        <taxon>Endopterygota</taxon>
        <taxon>Coleoptera</taxon>
        <taxon>Polyphaga</taxon>
        <taxon>Elateriformia</taxon>
        <taxon>Elateroidea</taxon>
        <taxon>Lampyridae</taxon>
        <taxon>Luciolinae</taxon>
        <taxon>Aquatica</taxon>
    </lineage>
</organism>
<evidence type="ECO:0000259" key="1">
    <source>
        <dbReference type="Pfam" id="PF25460"/>
    </source>
</evidence>
<dbReference type="GO" id="GO:0005643">
    <property type="term" value="C:nuclear pore"/>
    <property type="evidence" value="ECO:0007669"/>
    <property type="project" value="TreeGrafter"/>
</dbReference>
<feature type="domain" description="Aladin seven-bladed propeller" evidence="1">
    <location>
        <begin position="135"/>
        <end position="470"/>
    </location>
</feature>
<dbReference type="Gene3D" id="2.130.10.10">
    <property type="entry name" value="YVTN repeat-like/Quinoprotein amine dehydrogenase"/>
    <property type="match status" value="2"/>
</dbReference>
<dbReference type="PANTHER" id="PTHR14494:SF0">
    <property type="entry name" value="ALADIN"/>
    <property type="match status" value="1"/>
</dbReference>
<dbReference type="Pfam" id="PF25460">
    <property type="entry name" value="Beta-prop_Aladin"/>
    <property type="match status" value="1"/>
</dbReference>
<evidence type="ECO:0000313" key="3">
    <source>
        <dbReference type="Proteomes" id="UP001353858"/>
    </source>
</evidence>
<proteinExistence type="predicted"/>
<dbReference type="InterPro" id="IPR057403">
    <property type="entry name" value="Beta-prop_Aladin"/>
</dbReference>
<keyword evidence="3" id="KW-1185">Reference proteome</keyword>
<dbReference type="AlphaFoldDB" id="A0AAN7SFD9"/>
<dbReference type="SUPFAM" id="SSF50978">
    <property type="entry name" value="WD40 repeat-like"/>
    <property type="match status" value="1"/>
</dbReference>
<accession>A0AAN7SFD9</accession>
<dbReference type="EMBL" id="JARPUR010000003">
    <property type="protein sequence ID" value="KAK4879347.1"/>
    <property type="molecule type" value="Genomic_DNA"/>
</dbReference>
<dbReference type="PANTHER" id="PTHR14494">
    <property type="entry name" value="ALADIN/ADRACALIN/AAAS"/>
    <property type="match status" value="1"/>
</dbReference>
<dbReference type="InterPro" id="IPR015943">
    <property type="entry name" value="WD40/YVTN_repeat-like_dom_sf"/>
</dbReference>
<evidence type="ECO:0000313" key="2">
    <source>
        <dbReference type="EMBL" id="KAK4879347.1"/>
    </source>
</evidence>
<sequence>MDNLSVFQPPVPGEVTLCEVDGRTHSMNYEYANVSAFTTSIEKHPNIRITGDMIHSLRRGNEAKSLFLPVQEPFLKRLVQAYSDQGVVEVLSIAKEFGPVIISNLASVLLNLINGVDMIRSKLTLKSIENPLLLLADISQTRSWLQSSIRCIAWHDYHTKIAVATSDDVVRIYSNNSTSIPVLKCKQQKNITCLACRPLSNLEIAVGCENGILIWSVDHSSLITKHSLNNVTLLHKVSHKPVVSLAWNKGGDILASASACDSAILMWNVEMNETSSLKEPSGYGNCVLKWSPIGNKLFSATSNLIFRVWECQTWKSERWNVLTGRIQACCWSPCGSVLLFVTNTEPIIYALSFVQSEMIFANSAQNSPNQAIPVYDLSKGDLNGLMVGGLVTNIEWDPKCNYVAVLFHDTSYIAIFRVSVRPAVKLLPCCLVVGCLEEKPVCIAFQGNFQGGACLSIGWSSGRIQHFPIIHSELQSSLNTTSDHLNTSSFYNSFNACRSFNTSRY</sequence>
<dbReference type="InterPro" id="IPR045139">
    <property type="entry name" value="Aladin"/>
</dbReference>
<name>A0AAN7SFD9_9COLE</name>
<dbReference type="GO" id="GO:0006913">
    <property type="term" value="P:nucleocytoplasmic transport"/>
    <property type="evidence" value="ECO:0007669"/>
    <property type="project" value="TreeGrafter"/>
</dbReference>
<dbReference type="InterPro" id="IPR001680">
    <property type="entry name" value="WD40_rpt"/>
</dbReference>
<comment type="caution">
    <text evidence="2">The sequence shown here is derived from an EMBL/GenBank/DDBJ whole genome shotgun (WGS) entry which is preliminary data.</text>
</comment>
<dbReference type="InterPro" id="IPR036322">
    <property type="entry name" value="WD40_repeat_dom_sf"/>
</dbReference>